<keyword evidence="4" id="KW-1185">Reference proteome</keyword>
<organism evidence="3 4">
    <name type="scientific">Biformimicrobium ophioploci</name>
    <dbReference type="NCBI Taxonomy" id="3036711"/>
    <lineage>
        <taxon>Bacteria</taxon>
        <taxon>Pseudomonadati</taxon>
        <taxon>Pseudomonadota</taxon>
        <taxon>Gammaproteobacteria</taxon>
        <taxon>Cellvibrionales</taxon>
        <taxon>Microbulbiferaceae</taxon>
        <taxon>Biformimicrobium</taxon>
    </lineage>
</organism>
<keyword evidence="1" id="KW-0862">Zinc</keyword>
<keyword evidence="1" id="KW-0482">Metalloprotease</keyword>
<dbReference type="PIRSF" id="PIRSF001238">
    <property type="entry name" value="IadA"/>
    <property type="match status" value="1"/>
</dbReference>
<keyword evidence="1" id="KW-0645">Protease</keyword>
<name>A0ABQ6LZQ3_9GAMM</name>
<comment type="cofactor">
    <cofactor evidence="1">
        <name>Zn(2+)</name>
        <dbReference type="ChEBI" id="CHEBI:29105"/>
    </cofactor>
    <text evidence="1">Binds 2 Zn(2+) ions per subunit.</text>
</comment>
<dbReference type="InterPro" id="IPR010229">
    <property type="entry name" value="Pept_M38_dipep"/>
</dbReference>
<comment type="caution">
    <text evidence="3">The sequence shown here is derived from an EMBL/GenBank/DDBJ whole genome shotgun (WGS) entry which is preliminary data.</text>
</comment>
<evidence type="ECO:0000313" key="3">
    <source>
        <dbReference type="EMBL" id="GMG87580.1"/>
    </source>
</evidence>
<dbReference type="InterPro" id="IPR050378">
    <property type="entry name" value="Metallo-dep_Hydrolases_sf"/>
</dbReference>
<comment type="PTM">
    <text evidence="1">Carboxylation allows a single lysine to coordinate two zinc ions.</text>
</comment>
<dbReference type="PANTHER" id="PTHR11647:SF1">
    <property type="entry name" value="COLLAPSIN RESPONSE MEDIATOR PROTEIN"/>
    <property type="match status" value="1"/>
</dbReference>
<sequence>MPKIVLIKNARVFAPEDLGVQDVLVAGEKISQLGEGLELPSELGETIDASGAWLIPGLVDSLVHIAGGGGEGGFASRTPELDPVEAFSSGVTTVVGVLGTDATTRTLNDLYGKFRALCEQGLSCYMHTGSYEFPVMTVTGSVRSDIVFMQNVIGVGELAISDHRSSQPRTEELVRVASDARVAGLLSGKKGVLSIHVGDGKGRLDPLFDALEHSDLPAEQFYPTHINRNRALLAQGIEFAKSGGYIDFTASTTDAILESGEVRASHALKLAIQAGVPVERIIMSSDGQGSLPDFCENGLLKSLDVASVASLFGELRRAVQEEGVSFVDALRSVTSNPATVLGLGGKGGIAAGLDADLSIVDPSNFEIRSVMARGNWQYLEGKCRDALGRFAQE</sequence>
<evidence type="ECO:0000256" key="1">
    <source>
        <dbReference type="PIRNR" id="PIRNR001238"/>
    </source>
</evidence>
<dbReference type="InterPro" id="IPR011059">
    <property type="entry name" value="Metal-dep_hydrolase_composite"/>
</dbReference>
<dbReference type="EMBL" id="BSYJ01000003">
    <property type="protein sequence ID" value="GMG87580.1"/>
    <property type="molecule type" value="Genomic_DNA"/>
</dbReference>
<dbReference type="InterPro" id="IPR006680">
    <property type="entry name" value="Amidohydro-rel"/>
</dbReference>
<evidence type="ECO:0000313" key="4">
    <source>
        <dbReference type="Proteomes" id="UP001224392"/>
    </source>
</evidence>
<keyword evidence="1" id="KW-0378">Hydrolase</keyword>
<evidence type="ECO:0000259" key="2">
    <source>
        <dbReference type="Pfam" id="PF01979"/>
    </source>
</evidence>
<dbReference type="PANTHER" id="PTHR11647">
    <property type="entry name" value="HYDRANTOINASE/DIHYDROPYRIMIDINASE FAMILY MEMBER"/>
    <property type="match status" value="1"/>
</dbReference>
<dbReference type="NCBIfam" id="TIGR01975">
    <property type="entry name" value="isoAsp_dipep"/>
    <property type="match status" value="1"/>
</dbReference>
<dbReference type="EC" id="3.4.19.-" evidence="1"/>
<protein>
    <recommendedName>
        <fullName evidence="1">Isoaspartyl dipeptidase</fullName>
        <ecNumber evidence="1">3.4.19.-</ecNumber>
    </recommendedName>
</protein>
<dbReference type="RefSeq" id="WP_285764200.1">
    <property type="nucleotide sequence ID" value="NZ_BSYJ01000003.1"/>
</dbReference>
<dbReference type="Proteomes" id="UP001224392">
    <property type="component" value="Unassembled WGS sequence"/>
</dbReference>
<dbReference type="InterPro" id="IPR032466">
    <property type="entry name" value="Metal_Hydrolase"/>
</dbReference>
<dbReference type="Gene3D" id="2.30.40.10">
    <property type="entry name" value="Urease, subunit C, domain 1"/>
    <property type="match status" value="1"/>
</dbReference>
<reference evidence="3 4" key="1">
    <citation type="submission" date="2023-04" db="EMBL/GenBank/DDBJ databases">
        <title>Marinobulbifer ophiurae gen. nov., sp. Nov., isolate from tissue of brittle star Ophioplocus japonicus.</title>
        <authorList>
            <person name="Kawano K."/>
            <person name="Sawayama S."/>
            <person name="Nakagawa S."/>
        </authorList>
    </citation>
    <scope>NUCLEOTIDE SEQUENCE [LARGE SCALE GENOMIC DNA]</scope>
    <source>
        <strain evidence="3 4">NKW57</strain>
    </source>
</reference>
<comment type="subcellular location">
    <subcellularLocation>
        <location evidence="1">Cytoplasm</location>
    </subcellularLocation>
</comment>
<comment type="function">
    <text evidence="1">Catalyzes the hydrolytic cleavage of a subset of L-isoaspartyl (L-beta-aspartyl) dipeptides. Used to degrade proteins damaged by L-isoaspartyl residues formation.</text>
</comment>
<gene>
    <name evidence="3" type="primary">iadA</name>
    <name evidence="3" type="ORF">MNKW57_19010</name>
</gene>
<dbReference type="Pfam" id="PF01979">
    <property type="entry name" value="Amidohydro_1"/>
    <property type="match status" value="1"/>
</dbReference>
<dbReference type="SUPFAM" id="SSF51338">
    <property type="entry name" value="Composite domain of metallo-dependent hydrolases"/>
    <property type="match status" value="1"/>
</dbReference>
<proteinExistence type="inferred from homology"/>
<feature type="domain" description="Amidohydrolase-related" evidence="2">
    <location>
        <begin position="266"/>
        <end position="376"/>
    </location>
</feature>
<comment type="similarity">
    <text evidence="1">Belongs to the peptidase M38 family.</text>
</comment>
<keyword evidence="1" id="KW-0479">Metal-binding</keyword>
<dbReference type="Gene3D" id="3.20.20.140">
    <property type="entry name" value="Metal-dependent hydrolases"/>
    <property type="match status" value="1"/>
</dbReference>
<accession>A0ABQ6LZQ3</accession>
<dbReference type="SUPFAM" id="SSF51556">
    <property type="entry name" value="Metallo-dependent hydrolases"/>
    <property type="match status" value="1"/>
</dbReference>